<keyword evidence="6" id="KW-0489">Methyltransferase</keyword>
<dbReference type="Pfam" id="PF01212">
    <property type="entry name" value="Beta_elim_lyase"/>
    <property type="match status" value="1"/>
</dbReference>
<dbReference type="SUPFAM" id="SSF53383">
    <property type="entry name" value="PLP-dependent transferases"/>
    <property type="match status" value="1"/>
</dbReference>
<dbReference type="PANTHER" id="PTHR48097">
    <property type="entry name" value="L-THREONINE ALDOLASE-RELATED"/>
    <property type="match status" value="1"/>
</dbReference>
<evidence type="ECO:0000256" key="3">
    <source>
        <dbReference type="ARBA" id="ARBA00011881"/>
    </source>
</evidence>
<evidence type="ECO:0000313" key="6">
    <source>
        <dbReference type="EMBL" id="MDP4534799.1"/>
    </source>
</evidence>
<accession>A0ABT9GUR9</accession>
<evidence type="ECO:0000256" key="1">
    <source>
        <dbReference type="ARBA" id="ARBA00001933"/>
    </source>
</evidence>
<dbReference type="InterPro" id="IPR015421">
    <property type="entry name" value="PyrdxlP-dep_Trfase_major"/>
</dbReference>
<sequence>MIDFRSDTVTQPTMAMKEAMVSAALGDDVFQDDPTTNQLQRFAAEQLGFEAALFAPSGTQTNLIAMMSHCQRGDEVIVGQQWHTYRWEAGGMAVLGSMQPQPLELQDDGSLALEDIAAAIKPDDPHFARTRLIVIENTVGGKVLSPEYMAAVAELAKKHQLACHIDGARLMNAASRLATDHQLPVWQMARQLCQGYDSLSLCLSKGLGAPVGSLLLGSASFIQRAHRIRKMLGGGMRQTGMLAAAGLYALQHHVERLVDDHKNCQQLADGLWELTQHYPVLQGQIALEPVQTNILFCDMTPELAAKLVPYLQLQGVQLSGSNYSKAGTQWHRLRWVCHLDISSDDILYALKAMDNFARSYQGTE</sequence>
<dbReference type="NCBIfam" id="NF041359">
    <property type="entry name" value="GntG_guanitoxin"/>
    <property type="match status" value="1"/>
</dbReference>
<keyword evidence="6" id="KW-0808">Transferase</keyword>
<dbReference type="NCBIfam" id="NF007825">
    <property type="entry name" value="PRK10534.1"/>
    <property type="match status" value="1"/>
</dbReference>
<evidence type="ECO:0000313" key="7">
    <source>
        <dbReference type="Proteomes" id="UP001231616"/>
    </source>
</evidence>
<gene>
    <name evidence="6" type="primary">ltaE</name>
    <name evidence="6" type="ORF">Q3O60_01150</name>
</gene>
<dbReference type="EC" id="4.1.2.48" evidence="6"/>
<proteinExistence type="inferred from homology"/>
<dbReference type="Proteomes" id="UP001231616">
    <property type="component" value="Unassembled WGS sequence"/>
</dbReference>
<evidence type="ECO:0000256" key="2">
    <source>
        <dbReference type="ARBA" id="ARBA00006966"/>
    </source>
</evidence>
<dbReference type="Gene3D" id="3.90.1150.10">
    <property type="entry name" value="Aspartate Aminotransferase, domain 1"/>
    <property type="match status" value="1"/>
</dbReference>
<comment type="cofactor">
    <cofactor evidence="1">
        <name>pyridoxal 5'-phosphate</name>
        <dbReference type="ChEBI" id="CHEBI:597326"/>
    </cofactor>
</comment>
<feature type="domain" description="Aromatic amino acid beta-eliminating lyase/threonine aldolase" evidence="5">
    <location>
        <begin position="3"/>
        <end position="276"/>
    </location>
</feature>
<reference evidence="6 7" key="1">
    <citation type="submission" date="2023-08" db="EMBL/GenBank/DDBJ databases">
        <authorList>
            <person name="Joshi A."/>
            <person name="Thite S."/>
        </authorList>
    </citation>
    <scope>NUCLEOTIDE SEQUENCE [LARGE SCALE GENOMIC DNA]</scope>
    <source>
        <strain evidence="6 7">AC40</strain>
    </source>
</reference>
<dbReference type="InterPro" id="IPR001597">
    <property type="entry name" value="ArAA_b-elim_lyase/Thr_aldolase"/>
</dbReference>
<dbReference type="GO" id="GO:0016829">
    <property type="term" value="F:lyase activity"/>
    <property type="evidence" value="ECO:0007669"/>
    <property type="project" value="UniProtKB-KW"/>
</dbReference>
<evidence type="ECO:0000259" key="5">
    <source>
        <dbReference type="Pfam" id="PF01212"/>
    </source>
</evidence>
<keyword evidence="7" id="KW-1185">Reference proteome</keyword>
<comment type="similarity">
    <text evidence="2">Belongs to the threonine aldolase family.</text>
</comment>
<keyword evidence="4" id="KW-0663">Pyridoxal phosphate</keyword>
<organism evidence="6 7">
    <name type="scientific">Alkalimonas collagenimarina</name>
    <dbReference type="NCBI Taxonomy" id="400390"/>
    <lineage>
        <taxon>Bacteria</taxon>
        <taxon>Pseudomonadati</taxon>
        <taxon>Pseudomonadota</taxon>
        <taxon>Gammaproteobacteria</taxon>
        <taxon>Alkalimonas</taxon>
    </lineage>
</organism>
<dbReference type="InterPro" id="IPR015424">
    <property type="entry name" value="PyrdxlP-dep_Trfase"/>
</dbReference>
<protein>
    <submittedName>
        <fullName evidence="6">Low-specificity L-threonine aldolase</fullName>
        <ecNumber evidence="6">4.1.2.48</ecNumber>
    </submittedName>
</protein>
<dbReference type="PANTHER" id="PTHR48097:SF9">
    <property type="entry name" value="L-THREONINE ALDOLASE"/>
    <property type="match status" value="1"/>
</dbReference>
<dbReference type="RefSeq" id="WP_305892066.1">
    <property type="nucleotide sequence ID" value="NZ_JAUZVZ010000001.1"/>
</dbReference>
<dbReference type="PIRSF" id="PIRSF017617">
    <property type="entry name" value="Thr_aldolase"/>
    <property type="match status" value="1"/>
</dbReference>
<dbReference type="InterPro" id="IPR015422">
    <property type="entry name" value="PyrdxlP-dep_Trfase_small"/>
</dbReference>
<dbReference type="Gene3D" id="3.40.640.10">
    <property type="entry name" value="Type I PLP-dependent aspartate aminotransferase-like (Major domain)"/>
    <property type="match status" value="1"/>
</dbReference>
<name>A0ABT9GUR9_9GAMM</name>
<comment type="subunit">
    <text evidence="3">Homotetramer.</text>
</comment>
<comment type="caution">
    <text evidence="6">The sequence shown here is derived from an EMBL/GenBank/DDBJ whole genome shotgun (WGS) entry which is preliminary data.</text>
</comment>
<dbReference type="InterPro" id="IPR023603">
    <property type="entry name" value="Low_specificity_L-TA-like"/>
</dbReference>
<dbReference type="EMBL" id="JAUZVZ010000001">
    <property type="protein sequence ID" value="MDP4534799.1"/>
    <property type="molecule type" value="Genomic_DNA"/>
</dbReference>
<evidence type="ECO:0000256" key="4">
    <source>
        <dbReference type="ARBA" id="ARBA00022898"/>
    </source>
</evidence>
<keyword evidence="6" id="KW-0456">Lyase</keyword>
<dbReference type="GO" id="GO:0032259">
    <property type="term" value="P:methylation"/>
    <property type="evidence" value="ECO:0007669"/>
    <property type="project" value="UniProtKB-KW"/>
</dbReference>
<dbReference type="GO" id="GO:0008168">
    <property type="term" value="F:methyltransferase activity"/>
    <property type="evidence" value="ECO:0007669"/>
    <property type="project" value="UniProtKB-KW"/>
</dbReference>